<feature type="coiled-coil region" evidence="1">
    <location>
        <begin position="58"/>
        <end position="99"/>
    </location>
</feature>
<keyword evidence="5" id="KW-1185">Reference proteome</keyword>
<organism evidence="4 5">
    <name type="scientific">Limnofasciculus baicalensis BBK-W-15</name>
    <dbReference type="NCBI Taxonomy" id="2699891"/>
    <lineage>
        <taxon>Bacteria</taxon>
        <taxon>Bacillati</taxon>
        <taxon>Cyanobacteriota</taxon>
        <taxon>Cyanophyceae</taxon>
        <taxon>Coleofasciculales</taxon>
        <taxon>Coleofasciculaceae</taxon>
        <taxon>Limnofasciculus</taxon>
        <taxon>Limnofasciculus baicalensis</taxon>
    </lineage>
</organism>
<evidence type="ECO:0000313" key="4">
    <source>
        <dbReference type="EMBL" id="MCP2731640.1"/>
    </source>
</evidence>
<sequence length="307" mass="33232">MYSLDVNFLNDREEYLQSEQKQGGAKKQIQMGSIAPIILGAAVGLLALGGVGGFWFYIQQENANLNQQKADLDAKLAAAKALQSEVSKIDNDIKKVKEETNALATVFNQIKPWSAMLQDIRERTPAGIQIQTVQQTQVVVAATAAPAPTASPSPNAPAPVAPPPSINLEIGGTARSFDEVNYFVLSMQKSPFLESGTTQLVSAQVIDNPTKLELPKDNQNKSVAKVIYALPKLVSYKIQTTLNDVPASEILRDLDRKGAVGLVTRIRTIQQIEQNNITKPNTQTNTQTPTQTPTQTKSQKPTGVSTP</sequence>
<dbReference type="Pfam" id="PF05137">
    <property type="entry name" value="PilN"/>
    <property type="match status" value="1"/>
</dbReference>
<evidence type="ECO:0000256" key="1">
    <source>
        <dbReference type="SAM" id="Coils"/>
    </source>
</evidence>
<keyword evidence="3" id="KW-0472">Membrane</keyword>
<accession>A0AAE3KPK5</accession>
<dbReference type="EMBL" id="JAMZMM010000367">
    <property type="protein sequence ID" value="MCP2731640.1"/>
    <property type="molecule type" value="Genomic_DNA"/>
</dbReference>
<comment type="caution">
    <text evidence="4">The sequence shown here is derived from an EMBL/GenBank/DDBJ whole genome shotgun (WGS) entry which is preliminary data.</text>
</comment>
<proteinExistence type="predicted"/>
<protein>
    <submittedName>
        <fullName evidence="4">PilN domain-containing protein</fullName>
    </submittedName>
</protein>
<evidence type="ECO:0000256" key="2">
    <source>
        <dbReference type="SAM" id="MobiDB-lite"/>
    </source>
</evidence>
<reference evidence="4" key="1">
    <citation type="submission" date="2022-06" db="EMBL/GenBank/DDBJ databases">
        <title>New cyanobacteria of genus Symplocastrum in benthos of Lake Baikal.</title>
        <authorList>
            <person name="Sorokovikova E."/>
            <person name="Tikhonova I."/>
            <person name="Krasnopeev A."/>
            <person name="Evseev P."/>
            <person name="Gladkikh A."/>
            <person name="Belykh O."/>
        </authorList>
    </citation>
    <scope>NUCLEOTIDE SEQUENCE</scope>
    <source>
        <strain evidence="4">BBK-W-15</strain>
    </source>
</reference>
<gene>
    <name evidence="4" type="ORF">NJ959_24740</name>
</gene>
<keyword evidence="3" id="KW-1133">Transmembrane helix</keyword>
<dbReference type="PANTHER" id="PTHR40278">
    <property type="entry name" value="DNA UTILIZATION PROTEIN HOFN"/>
    <property type="match status" value="1"/>
</dbReference>
<keyword evidence="1" id="KW-0175">Coiled coil</keyword>
<dbReference type="AlphaFoldDB" id="A0AAE3KPK5"/>
<feature type="region of interest" description="Disordered" evidence="2">
    <location>
        <begin position="274"/>
        <end position="307"/>
    </location>
</feature>
<evidence type="ECO:0000256" key="3">
    <source>
        <dbReference type="SAM" id="Phobius"/>
    </source>
</evidence>
<name>A0AAE3KPK5_9CYAN</name>
<evidence type="ECO:0000313" key="5">
    <source>
        <dbReference type="Proteomes" id="UP001204953"/>
    </source>
</evidence>
<dbReference type="InterPro" id="IPR052534">
    <property type="entry name" value="Extracell_DNA_Util/SecSys_Comp"/>
</dbReference>
<keyword evidence="3" id="KW-0812">Transmembrane</keyword>
<dbReference type="PANTHER" id="PTHR40278:SF1">
    <property type="entry name" value="DNA UTILIZATION PROTEIN HOFN"/>
    <property type="match status" value="1"/>
</dbReference>
<dbReference type="InterPro" id="IPR007813">
    <property type="entry name" value="PilN"/>
</dbReference>
<dbReference type="Proteomes" id="UP001204953">
    <property type="component" value="Unassembled WGS sequence"/>
</dbReference>
<dbReference type="RefSeq" id="WP_254014374.1">
    <property type="nucleotide sequence ID" value="NZ_JAMZMM010000367.1"/>
</dbReference>
<feature type="transmembrane region" description="Helical" evidence="3">
    <location>
        <begin position="34"/>
        <end position="58"/>
    </location>
</feature>